<dbReference type="InterPro" id="IPR006256">
    <property type="entry name" value="AcTrfase_Pyrv_DH_cplx"/>
</dbReference>
<dbReference type="CDD" id="cd06849">
    <property type="entry name" value="lipoyl_domain"/>
    <property type="match status" value="2"/>
</dbReference>
<feature type="domain" description="Lipoyl-binding" evidence="11">
    <location>
        <begin position="136"/>
        <end position="210"/>
    </location>
</feature>
<comment type="similarity">
    <text evidence="1 9">Belongs to the 2-oxoacid dehydrogenase family.</text>
</comment>
<dbReference type="InterPro" id="IPR011053">
    <property type="entry name" value="Single_hybrid_motif"/>
</dbReference>
<feature type="region of interest" description="Disordered" evidence="10">
    <location>
        <begin position="210"/>
        <end position="276"/>
    </location>
</feature>
<feature type="compositionally biased region" description="Basic and acidic residues" evidence="10">
    <location>
        <begin position="245"/>
        <end position="273"/>
    </location>
</feature>
<evidence type="ECO:0000313" key="14">
    <source>
        <dbReference type="Proteomes" id="UP000287996"/>
    </source>
</evidence>
<dbReference type="Gene3D" id="2.40.50.100">
    <property type="match status" value="2"/>
</dbReference>
<feature type="compositionally biased region" description="Acidic residues" evidence="10">
    <location>
        <begin position="90"/>
        <end position="102"/>
    </location>
</feature>
<dbReference type="PROSITE" id="PS50968">
    <property type="entry name" value="BIOTINYL_LIPOYL"/>
    <property type="match status" value="2"/>
</dbReference>
<dbReference type="Pfam" id="PF00364">
    <property type="entry name" value="Biotin_lipoyl"/>
    <property type="match status" value="2"/>
</dbReference>
<feature type="compositionally biased region" description="Low complexity" evidence="10">
    <location>
        <begin position="122"/>
        <end position="133"/>
    </location>
</feature>
<dbReference type="EMBL" id="PIQH01000006">
    <property type="protein sequence ID" value="RUO80057.1"/>
    <property type="molecule type" value="Genomic_DNA"/>
</dbReference>
<dbReference type="SUPFAM" id="SSF51230">
    <property type="entry name" value="Single hybrid motif"/>
    <property type="match status" value="2"/>
</dbReference>
<comment type="caution">
    <text evidence="13">The sequence shown here is derived from an EMBL/GenBank/DDBJ whole genome shotgun (WGS) entry which is preliminary data.</text>
</comment>
<evidence type="ECO:0000256" key="1">
    <source>
        <dbReference type="ARBA" id="ARBA00007317"/>
    </source>
</evidence>
<evidence type="ECO:0000256" key="8">
    <source>
        <dbReference type="ARBA" id="ARBA00048370"/>
    </source>
</evidence>
<dbReference type="PROSITE" id="PS51826">
    <property type="entry name" value="PSBD"/>
    <property type="match status" value="1"/>
</dbReference>
<evidence type="ECO:0000256" key="10">
    <source>
        <dbReference type="SAM" id="MobiDB-lite"/>
    </source>
</evidence>
<dbReference type="RefSeq" id="WP_126841894.1">
    <property type="nucleotide sequence ID" value="NZ_PIQH01000006.1"/>
</dbReference>
<keyword evidence="4" id="KW-0677">Repeat</keyword>
<proteinExistence type="inferred from homology"/>
<dbReference type="FunFam" id="3.30.559.10:FF:000004">
    <property type="entry name" value="Acetyltransferase component of pyruvate dehydrogenase complex"/>
    <property type="match status" value="1"/>
</dbReference>
<feature type="compositionally biased region" description="Low complexity" evidence="10">
    <location>
        <begin position="226"/>
        <end position="237"/>
    </location>
</feature>
<evidence type="ECO:0000259" key="12">
    <source>
        <dbReference type="PROSITE" id="PS51826"/>
    </source>
</evidence>
<dbReference type="PROSITE" id="PS00189">
    <property type="entry name" value="LIPOYL"/>
    <property type="match status" value="2"/>
</dbReference>
<dbReference type="InterPro" id="IPR050743">
    <property type="entry name" value="2-oxoacid_DH_E2_comp"/>
</dbReference>
<protein>
    <recommendedName>
        <fullName evidence="9">Acetyltransferase component of pyruvate dehydrogenase complex</fullName>
        <ecNumber evidence="9">2.3.1.12</ecNumber>
    </recommendedName>
</protein>
<dbReference type="Pfam" id="PF02817">
    <property type="entry name" value="E3_binding"/>
    <property type="match status" value="1"/>
</dbReference>
<comment type="catalytic activity">
    <reaction evidence="8 9">
        <text>N(6)-[(R)-dihydrolipoyl]-L-lysyl-[protein] + acetyl-CoA = N(6)-[(R)-S(8)-acetyldihydrolipoyl]-L-lysyl-[protein] + CoA</text>
        <dbReference type="Rhea" id="RHEA:17017"/>
        <dbReference type="Rhea" id="RHEA-COMP:10475"/>
        <dbReference type="Rhea" id="RHEA-COMP:10478"/>
        <dbReference type="ChEBI" id="CHEBI:57287"/>
        <dbReference type="ChEBI" id="CHEBI:57288"/>
        <dbReference type="ChEBI" id="CHEBI:83100"/>
        <dbReference type="ChEBI" id="CHEBI:83111"/>
        <dbReference type="EC" id="2.3.1.12"/>
    </reaction>
</comment>
<feature type="region of interest" description="Disordered" evidence="10">
    <location>
        <begin position="79"/>
        <end position="144"/>
    </location>
</feature>
<dbReference type="GO" id="GO:0031405">
    <property type="term" value="F:lipoic acid binding"/>
    <property type="evidence" value="ECO:0007669"/>
    <property type="project" value="TreeGrafter"/>
</dbReference>
<gene>
    <name evidence="13" type="primary">aceF</name>
    <name evidence="13" type="ORF">CWI84_07085</name>
</gene>
<organism evidence="13 14">
    <name type="scientific">Idiomarina tyrosinivorans</name>
    <dbReference type="NCBI Taxonomy" id="1445662"/>
    <lineage>
        <taxon>Bacteria</taxon>
        <taxon>Pseudomonadati</taxon>
        <taxon>Pseudomonadota</taxon>
        <taxon>Gammaproteobacteria</taxon>
        <taxon>Alteromonadales</taxon>
        <taxon>Idiomarinaceae</taxon>
        <taxon>Idiomarina</taxon>
    </lineage>
</organism>
<feature type="compositionally biased region" description="Acidic residues" evidence="10">
    <location>
        <begin position="216"/>
        <end position="225"/>
    </location>
</feature>
<evidence type="ECO:0000256" key="9">
    <source>
        <dbReference type="RuleBase" id="RU361137"/>
    </source>
</evidence>
<keyword evidence="14" id="KW-1185">Reference proteome</keyword>
<dbReference type="Proteomes" id="UP000287996">
    <property type="component" value="Unassembled WGS sequence"/>
</dbReference>
<comment type="function">
    <text evidence="7">The pyruvate dehydrogenase complex catalyzes the overall conversion of pyruvate to acetyl-CoA and CO(2). It contains multiple copies of three enzymatic components: pyruvate dehydrogenase (E1), dihydrolipoamide acetyltransferase (E2) and lipoamide dehydrogenase (E3).</text>
</comment>
<accession>A0A432ZQ85</accession>
<dbReference type="Pfam" id="PF00198">
    <property type="entry name" value="2-oxoacid_dh"/>
    <property type="match status" value="1"/>
</dbReference>
<comment type="cofactor">
    <cofactor evidence="9">
        <name>(R)-lipoate</name>
        <dbReference type="ChEBI" id="CHEBI:83088"/>
    </cofactor>
    <text evidence="9">Binds 2 lipoyl cofactors covalently.</text>
</comment>
<keyword evidence="3 9" id="KW-0808">Transferase</keyword>
<evidence type="ECO:0000256" key="6">
    <source>
        <dbReference type="ARBA" id="ARBA00023315"/>
    </source>
</evidence>
<feature type="domain" description="Peripheral subunit-binding (PSBD)" evidence="12">
    <location>
        <begin position="277"/>
        <end position="314"/>
    </location>
</feature>
<dbReference type="GO" id="GO:0004742">
    <property type="term" value="F:dihydrolipoyllysine-residue acetyltransferase activity"/>
    <property type="evidence" value="ECO:0007669"/>
    <property type="project" value="UniProtKB-UniRule"/>
</dbReference>
<dbReference type="InterPro" id="IPR000089">
    <property type="entry name" value="Biotin_lipoyl"/>
</dbReference>
<dbReference type="PANTHER" id="PTHR43178:SF2">
    <property type="entry name" value="DIHYDROLIPOYLLYSINE-RESIDUE ACETYLTRANSFERASE COMPONENT OF PYRUVATE DEHYDROGENASE COMPLEX"/>
    <property type="match status" value="1"/>
</dbReference>
<dbReference type="InterPro" id="IPR036625">
    <property type="entry name" value="E3-bd_dom_sf"/>
</dbReference>
<reference evidence="13 14" key="1">
    <citation type="journal article" date="2011" name="Front. Microbiol.">
        <title>Genomic signatures of strain selection and enhancement in Bacillus atrophaeus var. globigii, a historical biowarfare simulant.</title>
        <authorList>
            <person name="Gibbons H.S."/>
            <person name="Broomall S.M."/>
            <person name="McNew L.A."/>
            <person name="Daligault H."/>
            <person name="Chapman C."/>
            <person name="Bruce D."/>
            <person name="Karavis M."/>
            <person name="Krepps M."/>
            <person name="McGregor P.A."/>
            <person name="Hong C."/>
            <person name="Park K.H."/>
            <person name="Akmal A."/>
            <person name="Feldman A."/>
            <person name="Lin J.S."/>
            <person name="Chang W.E."/>
            <person name="Higgs B.W."/>
            <person name="Demirev P."/>
            <person name="Lindquist J."/>
            <person name="Liem A."/>
            <person name="Fochler E."/>
            <person name="Read T.D."/>
            <person name="Tapia R."/>
            <person name="Johnson S."/>
            <person name="Bishop-Lilly K.A."/>
            <person name="Detter C."/>
            <person name="Han C."/>
            <person name="Sozhamannan S."/>
            <person name="Rosenzweig C.N."/>
            <person name="Skowronski E.W."/>
        </authorList>
    </citation>
    <scope>NUCLEOTIDE SEQUENCE [LARGE SCALE GENOMIC DNA]</scope>
    <source>
        <strain evidence="13 14">CC-PW-9</strain>
    </source>
</reference>
<keyword evidence="5 9" id="KW-0450">Lipoyl</keyword>
<dbReference type="SUPFAM" id="SSF52777">
    <property type="entry name" value="CoA-dependent acyltransferases"/>
    <property type="match status" value="1"/>
</dbReference>
<dbReference type="InterPro" id="IPR004167">
    <property type="entry name" value="PSBD"/>
</dbReference>
<evidence type="ECO:0000256" key="2">
    <source>
        <dbReference type="ARBA" id="ARBA00011484"/>
    </source>
</evidence>
<dbReference type="NCBIfam" id="TIGR01348">
    <property type="entry name" value="PDHac_trf_long"/>
    <property type="match status" value="1"/>
</dbReference>
<dbReference type="EC" id="2.3.1.12" evidence="9"/>
<dbReference type="InterPro" id="IPR023213">
    <property type="entry name" value="CAT-like_dom_sf"/>
</dbReference>
<evidence type="ECO:0000313" key="13">
    <source>
        <dbReference type="EMBL" id="RUO80057.1"/>
    </source>
</evidence>
<dbReference type="FunFam" id="2.40.50.100:FF:000009">
    <property type="entry name" value="Acetyltransferase component of pyruvate dehydrogenase complex"/>
    <property type="match status" value="1"/>
</dbReference>
<dbReference type="PANTHER" id="PTHR43178">
    <property type="entry name" value="DIHYDROLIPOAMIDE ACETYLTRANSFERASE COMPONENT OF PYRUVATE DEHYDROGENASE COMPLEX"/>
    <property type="match status" value="1"/>
</dbReference>
<dbReference type="InterPro" id="IPR001078">
    <property type="entry name" value="2-oxoacid_DH_actylTfrase"/>
</dbReference>
<evidence type="ECO:0000256" key="4">
    <source>
        <dbReference type="ARBA" id="ARBA00022737"/>
    </source>
</evidence>
<keyword evidence="6 9" id="KW-0012">Acyltransferase</keyword>
<sequence length="582" mass="62353">MADLKEVKVPDVGGESVEIIEVLVSEGDSIEAEDSLITVESDKASMDIPAPFAGTIDSIKVKVGDSISEGDLLAMVKAADDSADSAADKDDAEDNSSEETEEKDGSAEQEDKAKAEEDDKPQQSQSKSASGGSEKVIEVSVPDIGDASDVEIIEVLVSKGDSVAKEDGLITLETDKATMDVPCPEDGEIVEMLVSTGDKVSEGSVIAKLKVVSSEGEGDAADDDSTPSSEASQSEASQQDDSDDEHPKRDSRPTSEREPPVPDHPSQRNDRKQGLIHASPAVRRVAREFGVDLSQVKGSGPKNRILKEDVQEYVKYELSRPKAVAGAAGQTGGGGLQVIDRPAVDFSKFGEVEEVPLTRIQKISGPNLHRNWVTIPHVTQFDEADITELEAFRKAENEVAKKKELGFKITPLVFIMKACAKALQEFPVFNSSLSESGESLIMKKYIHIGIAVDTRNGLVVPVIRDVDKKGIYELSEELVEISGKARDGKLKAADMQGGCFSISSLGGIGGIAFTPIVNAPDVAILGVSKSEMKPKWNGKDFEPKLMLPLSLSYDHRVIDGALAARFTSYLSSVMGDIRKLIL</sequence>
<evidence type="ECO:0000256" key="5">
    <source>
        <dbReference type="ARBA" id="ARBA00022823"/>
    </source>
</evidence>
<feature type="compositionally biased region" description="Basic and acidic residues" evidence="10">
    <location>
        <begin position="103"/>
        <end position="121"/>
    </location>
</feature>
<dbReference type="Gene3D" id="4.10.320.10">
    <property type="entry name" value="E3-binding domain"/>
    <property type="match status" value="1"/>
</dbReference>
<evidence type="ECO:0000259" key="11">
    <source>
        <dbReference type="PROSITE" id="PS50968"/>
    </source>
</evidence>
<dbReference type="InterPro" id="IPR003016">
    <property type="entry name" value="2-oxoA_DH_lipoyl-BS"/>
</dbReference>
<dbReference type="GO" id="GO:0045254">
    <property type="term" value="C:pyruvate dehydrogenase complex"/>
    <property type="evidence" value="ECO:0007669"/>
    <property type="project" value="UniProtKB-UniRule"/>
</dbReference>
<feature type="domain" description="Lipoyl-binding" evidence="11">
    <location>
        <begin position="4"/>
        <end position="77"/>
    </location>
</feature>
<dbReference type="GO" id="GO:0006086">
    <property type="term" value="P:pyruvate decarboxylation to acetyl-CoA"/>
    <property type="evidence" value="ECO:0007669"/>
    <property type="project" value="UniProtKB-UniRule"/>
</dbReference>
<dbReference type="FunFam" id="4.10.320.10:FF:000003">
    <property type="entry name" value="Acetyltransferase component of pyruvate dehydrogenase complex"/>
    <property type="match status" value="1"/>
</dbReference>
<comment type="subunit">
    <text evidence="2 9">Forms a 24-polypeptide structural core with octahedral symmetry.</text>
</comment>
<evidence type="ECO:0000256" key="3">
    <source>
        <dbReference type="ARBA" id="ARBA00022679"/>
    </source>
</evidence>
<dbReference type="Gene3D" id="3.30.559.10">
    <property type="entry name" value="Chloramphenicol acetyltransferase-like domain"/>
    <property type="match status" value="1"/>
</dbReference>
<dbReference type="AlphaFoldDB" id="A0A432ZQ85"/>
<evidence type="ECO:0000256" key="7">
    <source>
        <dbReference type="ARBA" id="ARBA00025211"/>
    </source>
</evidence>
<dbReference type="SUPFAM" id="SSF47005">
    <property type="entry name" value="Peripheral subunit-binding domain of 2-oxo acid dehydrogenase complex"/>
    <property type="match status" value="1"/>
</dbReference>
<dbReference type="OrthoDB" id="9805770at2"/>
<dbReference type="GO" id="GO:0005737">
    <property type="term" value="C:cytoplasm"/>
    <property type="evidence" value="ECO:0007669"/>
    <property type="project" value="TreeGrafter"/>
</dbReference>
<name>A0A432ZQ85_9GAMM</name>